<gene>
    <name evidence="6" type="ordered locus">Bache_3238</name>
</gene>
<keyword evidence="2" id="KW-0238">DNA-binding</keyword>
<dbReference type="RefSeq" id="WP_013548749.1">
    <property type="nucleotide sequence ID" value="NC_014933.1"/>
</dbReference>
<dbReference type="STRING" id="693979.Bache_3238"/>
<protein>
    <submittedName>
        <fullName evidence="6">Transcriptional regulator, AraC family</fullName>
    </submittedName>
</protein>
<feature type="transmembrane region" description="Helical" evidence="4">
    <location>
        <begin position="107"/>
        <end position="126"/>
    </location>
</feature>
<dbReference type="PANTHER" id="PTHR43280">
    <property type="entry name" value="ARAC-FAMILY TRANSCRIPTIONAL REGULATOR"/>
    <property type="match status" value="1"/>
</dbReference>
<feature type="domain" description="HTH araC/xylS-type" evidence="5">
    <location>
        <begin position="309"/>
        <end position="398"/>
    </location>
</feature>
<dbReference type="GO" id="GO:0003700">
    <property type="term" value="F:DNA-binding transcription factor activity"/>
    <property type="evidence" value="ECO:0007669"/>
    <property type="project" value="InterPro"/>
</dbReference>
<evidence type="ECO:0000256" key="2">
    <source>
        <dbReference type="ARBA" id="ARBA00023125"/>
    </source>
</evidence>
<dbReference type="eggNOG" id="COG4977">
    <property type="taxonomic scope" value="Bacteria"/>
</dbReference>
<reference evidence="6 7" key="2">
    <citation type="journal article" date="2011" name="Stand. Genomic Sci.">
        <title>Complete genome sequence of Bacteroides helcogenes type strain (P 36-108).</title>
        <authorList>
            <person name="Pati A."/>
            <person name="Gronow S."/>
            <person name="Zeytun A."/>
            <person name="Lapidus A."/>
            <person name="Nolan M."/>
            <person name="Hammon N."/>
            <person name="Deshpande S."/>
            <person name="Cheng J.F."/>
            <person name="Tapia R."/>
            <person name="Han C."/>
            <person name="Goodwin L."/>
            <person name="Pitluck S."/>
            <person name="Liolios K."/>
            <person name="Pagani I."/>
            <person name="Ivanova N."/>
            <person name="Mavromatis K."/>
            <person name="Chen A."/>
            <person name="Palaniappan K."/>
            <person name="Land M."/>
            <person name="Hauser L."/>
            <person name="Chang Y.J."/>
            <person name="Jeffries C.D."/>
            <person name="Detter J.C."/>
            <person name="Brambilla E."/>
            <person name="Rohde M."/>
            <person name="Goker M."/>
            <person name="Woyke T."/>
            <person name="Bristow J."/>
            <person name="Eisen J.A."/>
            <person name="Markowitz V."/>
            <person name="Hugenholtz P."/>
            <person name="Kyrpides N.C."/>
            <person name="Klenk H.P."/>
            <person name="Lucas S."/>
        </authorList>
    </citation>
    <scope>NUCLEOTIDE SEQUENCE [LARGE SCALE GENOMIC DNA]</scope>
    <source>
        <strain evidence="7">ATCC 35417 / DSM 20613 / JCM 6297 / CCUG 15421 / P 36-108</strain>
    </source>
</reference>
<dbReference type="Gene3D" id="1.10.10.60">
    <property type="entry name" value="Homeodomain-like"/>
    <property type="match status" value="1"/>
</dbReference>
<evidence type="ECO:0000313" key="6">
    <source>
        <dbReference type="EMBL" id="ADV45162.1"/>
    </source>
</evidence>
<dbReference type="SUPFAM" id="SSF46689">
    <property type="entry name" value="Homeodomain-like"/>
    <property type="match status" value="1"/>
</dbReference>
<keyword evidence="7" id="KW-1185">Reference proteome</keyword>
<dbReference type="OrthoDB" id="1122790at2"/>
<dbReference type="PANTHER" id="PTHR43280:SF29">
    <property type="entry name" value="ARAC-FAMILY TRANSCRIPTIONAL REGULATOR"/>
    <property type="match status" value="1"/>
</dbReference>
<keyword evidence="4" id="KW-1133">Transmembrane helix</keyword>
<keyword evidence="3" id="KW-0804">Transcription</keyword>
<dbReference type="PROSITE" id="PS01124">
    <property type="entry name" value="HTH_ARAC_FAMILY_2"/>
    <property type="match status" value="1"/>
</dbReference>
<reference key="1">
    <citation type="submission" date="2010-11" db="EMBL/GenBank/DDBJ databases">
        <title>The complete genome of Bacteroides helcogenes P 36-108.</title>
        <authorList>
            <consortium name="US DOE Joint Genome Institute (JGI-PGF)"/>
            <person name="Lucas S."/>
            <person name="Copeland A."/>
            <person name="Lapidus A."/>
            <person name="Bruce D."/>
            <person name="Goodwin L."/>
            <person name="Pitluck S."/>
            <person name="Kyrpides N."/>
            <person name="Mavromatis K."/>
            <person name="Ivanova N."/>
            <person name="Zeytun A."/>
            <person name="Brettin T."/>
            <person name="Detter J.C."/>
            <person name="Tapia R."/>
            <person name="Han C."/>
            <person name="Land M."/>
            <person name="Hauser L."/>
            <person name="Markowitz V."/>
            <person name="Cheng J.-F."/>
            <person name="Hugenholtz P."/>
            <person name="Woyke T."/>
            <person name="Wu D."/>
            <person name="Gronow S."/>
            <person name="Wellnitz S."/>
            <person name="Brambilla E."/>
            <person name="Klenk H.-P."/>
            <person name="Eisen J.A."/>
        </authorList>
    </citation>
    <scope>NUCLEOTIDE SEQUENCE</scope>
    <source>
        <strain>P 36-108</strain>
    </source>
</reference>
<name>E6SSB1_BACT6</name>
<dbReference type="InterPro" id="IPR018060">
    <property type="entry name" value="HTH_AraC"/>
</dbReference>
<dbReference type="EMBL" id="CP002352">
    <property type="protein sequence ID" value="ADV45162.1"/>
    <property type="molecule type" value="Genomic_DNA"/>
</dbReference>
<keyword evidence="1" id="KW-0805">Transcription regulation</keyword>
<feature type="transmembrane region" description="Helical" evidence="4">
    <location>
        <begin position="146"/>
        <end position="170"/>
    </location>
</feature>
<dbReference type="HOGENOM" id="CLU_682675_0_0_10"/>
<keyword evidence="4" id="KW-0472">Membrane</keyword>
<evidence type="ECO:0000313" key="7">
    <source>
        <dbReference type="Proteomes" id="UP000008630"/>
    </source>
</evidence>
<dbReference type="Pfam" id="PF12833">
    <property type="entry name" value="HTH_18"/>
    <property type="match status" value="1"/>
</dbReference>
<evidence type="ECO:0000259" key="5">
    <source>
        <dbReference type="PROSITE" id="PS01124"/>
    </source>
</evidence>
<dbReference type="GO" id="GO:0043565">
    <property type="term" value="F:sequence-specific DNA binding"/>
    <property type="evidence" value="ECO:0007669"/>
    <property type="project" value="InterPro"/>
</dbReference>
<dbReference type="KEGG" id="bhl:Bache_3238"/>
<dbReference type="InterPro" id="IPR018062">
    <property type="entry name" value="HTH_AraC-typ_CS"/>
</dbReference>
<accession>E6SSB1</accession>
<evidence type="ECO:0000256" key="3">
    <source>
        <dbReference type="ARBA" id="ARBA00023163"/>
    </source>
</evidence>
<feature type="transmembrane region" description="Helical" evidence="4">
    <location>
        <begin position="68"/>
        <end position="86"/>
    </location>
</feature>
<keyword evidence="4" id="KW-0812">Transmembrane</keyword>
<dbReference type="AlphaFoldDB" id="E6SSB1"/>
<feature type="transmembrane region" description="Helical" evidence="4">
    <location>
        <begin position="6"/>
        <end position="31"/>
    </location>
</feature>
<evidence type="ECO:0000256" key="4">
    <source>
        <dbReference type="SAM" id="Phobius"/>
    </source>
</evidence>
<evidence type="ECO:0000256" key="1">
    <source>
        <dbReference type="ARBA" id="ARBA00023015"/>
    </source>
</evidence>
<feature type="transmembrane region" description="Helical" evidence="4">
    <location>
        <begin position="222"/>
        <end position="242"/>
    </location>
</feature>
<dbReference type="InterPro" id="IPR009057">
    <property type="entry name" value="Homeodomain-like_sf"/>
</dbReference>
<feature type="transmembrane region" description="Helical" evidence="4">
    <location>
        <begin position="197"/>
        <end position="216"/>
    </location>
</feature>
<dbReference type="PROSITE" id="PS00041">
    <property type="entry name" value="HTH_ARAC_FAMILY_1"/>
    <property type="match status" value="1"/>
</dbReference>
<dbReference type="SMART" id="SM00342">
    <property type="entry name" value="HTH_ARAC"/>
    <property type="match status" value="1"/>
</dbReference>
<dbReference type="PRINTS" id="PR00032">
    <property type="entry name" value="HTHARAC"/>
</dbReference>
<organism evidence="6 7">
    <name type="scientific">Bacteroides helcogenes (strain ATCC 35417 / DSM 20613 / JCM 6297 / CCUG 15421 / P 36-108)</name>
    <dbReference type="NCBI Taxonomy" id="693979"/>
    <lineage>
        <taxon>Bacteria</taxon>
        <taxon>Pseudomonadati</taxon>
        <taxon>Bacteroidota</taxon>
        <taxon>Bacteroidia</taxon>
        <taxon>Bacteroidales</taxon>
        <taxon>Bacteroidaceae</taxon>
        <taxon>Bacteroides</taxon>
    </lineage>
</organism>
<sequence length="403" mass="45068">MPFEEIISYSVSGGICFAMAVSLLAVKTSILPVNPAYQRIKKYLAYSALIDVLVDIAVLSLLVQGKDIFLLDAFFIPMAYSAQLYLMTKAIMGLLHTSGNARLYQRLCFIPLALVALCHVVGFAVHAGEYTGLSLDGYAEYSSGTWAKVSSGILYALVLSEFSVCLFKLVTETRMYLKKLNNFYSGTEVLNGKRISYISYCFLGYFLLAAVDFLLSNDSLDTFFMAINTSVFILFVIFISNLQNVYLSTLQLDTFRMHTEGDAEPIEQKPLAEADEKEKAPVHPETDLAEASIVCSVHRWEKREDKPFLKDGVLLADVASELGITDMQLSFILNHSLNVNFNTWINNLRIEESKRMLKDCPERSVKEIAYSAGFPELATFSKVFKKVTGESPSGYRKKVNSEE</sequence>
<proteinExistence type="predicted"/>
<dbReference type="InterPro" id="IPR020449">
    <property type="entry name" value="Tscrpt_reg_AraC-type_HTH"/>
</dbReference>
<dbReference type="Proteomes" id="UP000008630">
    <property type="component" value="Chromosome"/>
</dbReference>
<feature type="transmembrane region" description="Helical" evidence="4">
    <location>
        <begin position="43"/>
        <end position="62"/>
    </location>
</feature>